<proteinExistence type="predicted"/>
<reference evidence="1 2" key="1">
    <citation type="submission" date="2019-01" db="EMBL/GenBank/DDBJ databases">
        <title>Hymenobacter humicola sp. nov., isolated from soils in Antarctica.</title>
        <authorList>
            <person name="Sedlacek I."/>
            <person name="Holochova P."/>
            <person name="Kralova S."/>
            <person name="Pantucek R."/>
            <person name="Stankova E."/>
            <person name="Vrbovska V."/>
            <person name="Kristofova L."/>
            <person name="Svec P."/>
            <person name="Busse H.-J."/>
        </authorList>
    </citation>
    <scope>NUCLEOTIDE SEQUENCE [LARGE SCALE GENOMIC DNA]</scope>
    <source>
        <strain evidence="1 2">CCM 8852</strain>
    </source>
</reference>
<protein>
    <submittedName>
        <fullName evidence="1">Tetratricopeptide repeat protein</fullName>
    </submittedName>
</protein>
<evidence type="ECO:0000313" key="2">
    <source>
        <dbReference type="Proteomes" id="UP000284250"/>
    </source>
</evidence>
<evidence type="ECO:0000313" key="1">
    <source>
        <dbReference type="EMBL" id="RIY05540.1"/>
    </source>
</evidence>
<organism evidence="1 2">
    <name type="scientific">Hymenobacter rubripertinctus</name>
    <dbReference type="NCBI Taxonomy" id="2029981"/>
    <lineage>
        <taxon>Bacteria</taxon>
        <taxon>Pseudomonadati</taxon>
        <taxon>Bacteroidota</taxon>
        <taxon>Cytophagia</taxon>
        <taxon>Cytophagales</taxon>
        <taxon>Hymenobacteraceae</taxon>
        <taxon>Hymenobacter</taxon>
    </lineage>
</organism>
<dbReference type="SUPFAM" id="SSF48452">
    <property type="entry name" value="TPR-like"/>
    <property type="match status" value="1"/>
</dbReference>
<dbReference type="OrthoDB" id="9785181at2"/>
<dbReference type="Gene3D" id="1.25.40.10">
    <property type="entry name" value="Tetratricopeptide repeat domain"/>
    <property type="match status" value="1"/>
</dbReference>
<dbReference type="AlphaFoldDB" id="A0A418QK84"/>
<dbReference type="EMBL" id="QYCN01000053">
    <property type="protein sequence ID" value="RIY05540.1"/>
    <property type="molecule type" value="Genomic_DNA"/>
</dbReference>
<dbReference type="InterPro" id="IPR011990">
    <property type="entry name" value="TPR-like_helical_dom_sf"/>
</dbReference>
<gene>
    <name evidence="1" type="ORF">D0T11_20245</name>
</gene>
<dbReference type="Pfam" id="PF13414">
    <property type="entry name" value="TPR_11"/>
    <property type="match status" value="1"/>
</dbReference>
<sequence>MPHIFAAMMRTLFWFCTLLSIQAYDQAIRLDPDYVMAYENRAAARYQLQDLAGCCADLQRCLDLGMNQVADFHKQVCN</sequence>
<comment type="caution">
    <text evidence="1">The sequence shown here is derived from an EMBL/GenBank/DDBJ whole genome shotgun (WGS) entry which is preliminary data.</text>
</comment>
<accession>A0A418QK84</accession>
<keyword evidence="2" id="KW-1185">Reference proteome</keyword>
<name>A0A418QK84_9BACT</name>
<dbReference type="Proteomes" id="UP000284250">
    <property type="component" value="Unassembled WGS sequence"/>
</dbReference>